<sequence length="40" mass="4779">YRLLTRFFLNRDMPESLIHDLVLSEFILSFVEGVEGTKYE</sequence>
<dbReference type="AlphaFoldDB" id="X0S8Z4"/>
<dbReference type="EMBL" id="BARS01007999">
    <property type="protein sequence ID" value="GAF72407.1"/>
    <property type="molecule type" value="Genomic_DNA"/>
</dbReference>
<gene>
    <name evidence="1" type="ORF">S01H1_15322</name>
</gene>
<comment type="caution">
    <text evidence="1">The sequence shown here is derived from an EMBL/GenBank/DDBJ whole genome shotgun (WGS) entry which is preliminary data.</text>
</comment>
<name>X0S8Z4_9ZZZZ</name>
<reference evidence="1" key="1">
    <citation type="journal article" date="2014" name="Front. Microbiol.">
        <title>High frequency of phylogenetically diverse reductive dehalogenase-homologous genes in deep subseafloor sedimentary metagenomes.</title>
        <authorList>
            <person name="Kawai M."/>
            <person name="Futagami T."/>
            <person name="Toyoda A."/>
            <person name="Takaki Y."/>
            <person name="Nishi S."/>
            <person name="Hori S."/>
            <person name="Arai W."/>
            <person name="Tsubouchi T."/>
            <person name="Morono Y."/>
            <person name="Uchiyama I."/>
            <person name="Ito T."/>
            <person name="Fujiyama A."/>
            <person name="Inagaki F."/>
            <person name="Takami H."/>
        </authorList>
    </citation>
    <scope>NUCLEOTIDE SEQUENCE</scope>
    <source>
        <strain evidence="1">Expedition CK06-06</strain>
    </source>
</reference>
<evidence type="ECO:0000313" key="1">
    <source>
        <dbReference type="EMBL" id="GAF72407.1"/>
    </source>
</evidence>
<feature type="non-terminal residue" evidence="1">
    <location>
        <position position="1"/>
    </location>
</feature>
<protein>
    <submittedName>
        <fullName evidence="1">Uncharacterized protein</fullName>
    </submittedName>
</protein>
<organism evidence="1">
    <name type="scientific">marine sediment metagenome</name>
    <dbReference type="NCBI Taxonomy" id="412755"/>
    <lineage>
        <taxon>unclassified sequences</taxon>
        <taxon>metagenomes</taxon>
        <taxon>ecological metagenomes</taxon>
    </lineage>
</organism>
<proteinExistence type="predicted"/>
<accession>X0S8Z4</accession>